<organism evidence="1 2">
    <name type="scientific">Imperialibacter roseus</name>
    <dbReference type="NCBI Taxonomy" id="1324217"/>
    <lineage>
        <taxon>Bacteria</taxon>
        <taxon>Pseudomonadati</taxon>
        <taxon>Bacteroidota</taxon>
        <taxon>Cytophagia</taxon>
        <taxon>Cytophagales</taxon>
        <taxon>Flammeovirgaceae</taxon>
        <taxon>Imperialibacter</taxon>
    </lineage>
</organism>
<dbReference type="Pfam" id="PF14054">
    <property type="entry name" value="DUF4249"/>
    <property type="match status" value="1"/>
</dbReference>
<reference evidence="1 2" key="1">
    <citation type="journal article" date="2023" name="Microbiol. Resour. Announc.">
        <title>Complete Genome Sequence of Imperialibacter roseus strain P4T.</title>
        <authorList>
            <person name="Tizabi D.R."/>
            <person name="Bachvaroff T."/>
            <person name="Hill R.T."/>
        </authorList>
    </citation>
    <scope>NUCLEOTIDE SEQUENCE [LARGE SCALE GENOMIC DNA]</scope>
    <source>
        <strain evidence="1 2">P4T</strain>
    </source>
</reference>
<gene>
    <name evidence="1" type="ORF">RT717_08900</name>
</gene>
<accession>A0ABZ0IYJ6</accession>
<keyword evidence="2" id="KW-1185">Reference proteome</keyword>
<protein>
    <submittedName>
        <fullName evidence="1">DUF4249 domain-containing protein</fullName>
    </submittedName>
</protein>
<proteinExistence type="predicted"/>
<name>A0ABZ0IYJ6_9BACT</name>
<dbReference type="Proteomes" id="UP001302349">
    <property type="component" value="Chromosome"/>
</dbReference>
<dbReference type="RefSeq" id="WP_317491385.1">
    <property type="nucleotide sequence ID" value="NZ_CP136051.1"/>
</dbReference>
<dbReference type="InterPro" id="IPR025345">
    <property type="entry name" value="DUF4249"/>
</dbReference>
<evidence type="ECO:0000313" key="2">
    <source>
        <dbReference type="Proteomes" id="UP001302349"/>
    </source>
</evidence>
<sequence length="301" mass="34128">MRYLIVLLAVCAISCEVVVDVDIPLKPPSITVHSTINPDSTFQVQLTASQNILSNNQFSIIPEATVNIYDGEVLVETLVQNSEDGYQGTLKPVKGHTYTIEASKTNYKTVTATDVVPSQNVKLNKVIFAKNANDEYNQQQYSMTIEFDDPKGENYYEIGLYGPELYYERDEDTGEYVVVDTVMVQYPIDSDDGIFTVEQYYSDRFWTFSDDVVDGKTVKINFNTYIYPFWNEAVDEVEVLVALREISYSMFKYKQTANLQRSLDGDPFAEPVPVYNNVKNGYGIFGAYQQTTSTVTVRKAE</sequence>
<evidence type="ECO:0000313" key="1">
    <source>
        <dbReference type="EMBL" id="WOK08752.1"/>
    </source>
</evidence>
<dbReference type="EMBL" id="CP136051">
    <property type="protein sequence ID" value="WOK08752.1"/>
    <property type="molecule type" value="Genomic_DNA"/>
</dbReference>